<dbReference type="GO" id="GO:0003697">
    <property type="term" value="F:single-stranded DNA binding"/>
    <property type="evidence" value="ECO:0007669"/>
    <property type="project" value="InterPro"/>
</dbReference>
<dbReference type="AlphaFoldDB" id="A0A5C6U7A4"/>
<dbReference type="PANTHER" id="PTHR13604">
    <property type="entry name" value="DC12-RELATED"/>
    <property type="match status" value="1"/>
</dbReference>
<evidence type="ECO:0000313" key="10">
    <source>
        <dbReference type="Proteomes" id="UP000321129"/>
    </source>
</evidence>
<evidence type="ECO:0000256" key="2">
    <source>
        <dbReference type="ARBA" id="ARBA00022670"/>
    </source>
</evidence>
<dbReference type="GO" id="GO:0016829">
    <property type="term" value="F:lyase activity"/>
    <property type="evidence" value="ECO:0007669"/>
    <property type="project" value="UniProtKB-KW"/>
</dbReference>
<reference evidence="9 10" key="1">
    <citation type="submission" date="2019-08" db="EMBL/GenBank/DDBJ databases">
        <title>Sphingorhabdus soil sp. nov., isolated from arctic soil.</title>
        <authorList>
            <person name="Liu Y."/>
        </authorList>
    </citation>
    <scope>NUCLEOTIDE SEQUENCE [LARGE SCALE GENOMIC DNA]</scope>
    <source>
        <strain evidence="9 10">D-2Q-5-6</strain>
    </source>
</reference>
<evidence type="ECO:0000256" key="6">
    <source>
        <dbReference type="ARBA" id="ARBA00023125"/>
    </source>
</evidence>
<comment type="caution">
    <text evidence="9">The sequence shown here is derived from an EMBL/GenBank/DDBJ whole genome shotgun (WGS) entry which is preliminary data.</text>
</comment>
<dbReference type="Proteomes" id="UP000321129">
    <property type="component" value="Unassembled WGS sequence"/>
</dbReference>
<keyword evidence="7" id="KW-0456">Lyase</keyword>
<dbReference type="EC" id="3.4.-.-" evidence="8"/>
<dbReference type="OrthoDB" id="9782620at2"/>
<dbReference type="Gene3D" id="3.90.1680.10">
    <property type="entry name" value="SOS response associated peptidase-like"/>
    <property type="match status" value="1"/>
</dbReference>
<keyword evidence="4 8" id="KW-0378">Hydrolase</keyword>
<evidence type="ECO:0000313" key="9">
    <source>
        <dbReference type="EMBL" id="TXC67726.1"/>
    </source>
</evidence>
<keyword evidence="6" id="KW-0238">DNA-binding</keyword>
<dbReference type="Pfam" id="PF02586">
    <property type="entry name" value="SRAP"/>
    <property type="match status" value="1"/>
</dbReference>
<comment type="similarity">
    <text evidence="1 8">Belongs to the SOS response-associated peptidase family.</text>
</comment>
<protein>
    <recommendedName>
        <fullName evidence="8">Abasic site processing protein</fullName>
        <ecNumber evidence="8">3.4.-.-</ecNumber>
    </recommendedName>
</protein>
<evidence type="ECO:0000256" key="7">
    <source>
        <dbReference type="ARBA" id="ARBA00023239"/>
    </source>
</evidence>
<keyword evidence="10" id="KW-1185">Reference proteome</keyword>
<proteinExistence type="inferred from homology"/>
<name>A0A5C6U7A4_9SPHN</name>
<keyword evidence="5" id="KW-0190">Covalent protein-DNA linkage</keyword>
<dbReference type="EMBL" id="VOPY01000004">
    <property type="protein sequence ID" value="TXC67726.1"/>
    <property type="molecule type" value="Genomic_DNA"/>
</dbReference>
<evidence type="ECO:0000256" key="4">
    <source>
        <dbReference type="ARBA" id="ARBA00022801"/>
    </source>
</evidence>
<evidence type="ECO:0000256" key="5">
    <source>
        <dbReference type="ARBA" id="ARBA00023124"/>
    </source>
</evidence>
<dbReference type="SUPFAM" id="SSF143081">
    <property type="entry name" value="BB1717-like"/>
    <property type="match status" value="1"/>
</dbReference>
<dbReference type="GO" id="GO:0006508">
    <property type="term" value="P:proteolysis"/>
    <property type="evidence" value="ECO:0007669"/>
    <property type="project" value="UniProtKB-KW"/>
</dbReference>
<sequence>MCNLYKTRKSLAEVARLFDAAFDQDAALPNLAEEVFPGLPGMVVRELSGARRIEAMTWGFPLVTREMRARAEQAGKVARPKPVNNARDLASPFWKSAAANPVRRCLIPVESFAEAAGDKGRKTRTWFSVTDQPVFAWAGLWRPSAQWGDVYAGVMTEANAAVAPAHDRMPVILARDDHERWLNGSFDEILALQQPFASEAMTVDPTAEPWGGYKSGEGRDLFST</sequence>
<dbReference type="GO" id="GO:0106300">
    <property type="term" value="P:protein-DNA covalent cross-linking repair"/>
    <property type="evidence" value="ECO:0007669"/>
    <property type="project" value="InterPro"/>
</dbReference>
<evidence type="ECO:0000256" key="1">
    <source>
        <dbReference type="ARBA" id="ARBA00008136"/>
    </source>
</evidence>
<dbReference type="InterPro" id="IPR036590">
    <property type="entry name" value="SRAP-like"/>
</dbReference>
<keyword evidence="2 8" id="KW-0645">Protease</keyword>
<gene>
    <name evidence="9" type="ORF">FSZ31_12150</name>
</gene>
<dbReference type="GO" id="GO:0008233">
    <property type="term" value="F:peptidase activity"/>
    <property type="evidence" value="ECO:0007669"/>
    <property type="project" value="UniProtKB-KW"/>
</dbReference>
<dbReference type="InterPro" id="IPR003738">
    <property type="entry name" value="SRAP"/>
</dbReference>
<evidence type="ECO:0000256" key="3">
    <source>
        <dbReference type="ARBA" id="ARBA00022763"/>
    </source>
</evidence>
<dbReference type="PANTHER" id="PTHR13604:SF0">
    <property type="entry name" value="ABASIC SITE PROCESSING PROTEIN HMCES"/>
    <property type="match status" value="1"/>
</dbReference>
<keyword evidence="3" id="KW-0227">DNA damage</keyword>
<accession>A0A5C6U7A4</accession>
<dbReference type="RefSeq" id="WP_147123686.1">
    <property type="nucleotide sequence ID" value="NZ_VOPY01000004.1"/>
</dbReference>
<organism evidence="9 10">
    <name type="scientific">Flavisphingopyxis soli</name>
    <dbReference type="NCBI Taxonomy" id="2601267"/>
    <lineage>
        <taxon>Bacteria</taxon>
        <taxon>Pseudomonadati</taxon>
        <taxon>Pseudomonadota</taxon>
        <taxon>Alphaproteobacteria</taxon>
        <taxon>Sphingomonadales</taxon>
        <taxon>Sphingopyxidaceae</taxon>
        <taxon>Flavisphingopyxis</taxon>
    </lineage>
</organism>
<evidence type="ECO:0000256" key="8">
    <source>
        <dbReference type="RuleBase" id="RU364100"/>
    </source>
</evidence>